<dbReference type="AlphaFoldDB" id="A0A1A8MLN9"/>
<feature type="domain" description="Lipid desaturase" evidence="7">
    <location>
        <begin position="97"/>
        <end position="124"/>
    </location>
</feature>
<keyword evidence="5 6" id="KW-0472">Membrane</keyword>
<dbReference type="EMBL" id="HAEF01016651">
    <property type="protein sequence ID" value="SBR57810.1"/>
    <property type="molecule type" value="Transcribed_RNA"/>
</dbReference>
<feature type="transmembrane region" description="Helical" evidence="6">
    <location>
        <begin position="60"/>
        <end position="83"/>
    </location>
</feature>
<name>A0A1A8MLN9_9TELE</name>
<keyword evidence="3 6" id="KW-0812">Transmembrane</keyword>
<comment type="similarity">
    <text evidence="2">Belongs to the fatty acid desaturase CarF family.</text>
</comment>
<keyword evidence="4 6" id="KW-1133">Transmembrane helix</keyword>
<evidence type="ECO:0000256" key="6">
    <source>
        <dbReference type="SAM" id="Phobius"/>
    </source>
</evidence>
<feature type="domain" description="Lipid desaturase" evidence="7">
    <location>
        <begin position="154"/>
        <end position="188"/>
    </location>
</feature>
<dbReference type="PANTHER" id="PTHR48230">
    <property type="match status" value="1"/>
</dbReference>
<evidence type="ECO:0000256" key="1">
    <source>
        <dbReference type="ARBA" id="ARBA00004141"/>
    </source>
</evidence>
<dbReference type="PANTHER" id="PTHR48230:SF1">
    <property type="entry name" value="LIPID DESATURASE DOMAIN-CONTAINING PROTEIN"/>
    <property type="match status" value="1"/>
</dbReference>
<evidence type="ECO:0000313" key="8">
    <source>
        <dbReference type="EMBL" id="SBR57810.1"/>
    </source>
</evidence>
<organism evidence="8">
    <name type="scientific">Nothobranchius pienaari</name>
    <dbReference type="NCBI Taxonomy" id="704102"/>
    <lineage>
        <taxon>Eukaryota</taxon>
        <taxon>Metazoa</taxon>
        <taxon>Chordata</taxon>
        <taxon>Craniata</taxon>
        <taxon>Vertebrata</taxon>
        <taxon>Euteleostomi</taxon>
        <taxon>Actinopterygii</taxon>
        <taxon>Neopterygii</taxon>
        <taxon>Teleostei</taxon>
        <taxon>Neoteleostei</taxon>
        <taxon>Acanthomorphata</taxon>
        <taxon>Ovalentaria</taxon>
        <taxon>Atherinomorphae</taxon>
        <taxon>Cyprinodontiformes</taxon>
        <taxon>Nothobranchiidae</taxon>
        <taxon>Nothobranchius</taxon>
    </lineage>
</organism>
<accession>A0A1A8MLN9</accession>
<dbReference type="UniPathway" id="UPA00199"/>
<proteinExistence type="inferred from homology"/>
<reference evidence="8" key="1">
    <citation type="submission" date="2016-05" db="EMBL/GenBank/DDBJ databases">
        <authorList>
            <person name="Lavstsen T."/>
            <person name="Jespersen J.S."/>
        </authorList>
    </citation>
    <scope>NUCLEOTIDE SEQUENCE</scope>
    <source>
        <tissue evidence="8">Brain</tissue>
    </source>
</reference>
<evidence type="ECO:0000256" key="4">
    <source>
        <dbReference type="ARBA" id="ARBA00022989"/>
    </source>
</evidence>
<evidence type="ECO:0000256" key="5">
    <source>
        <dbReference type="ARBA" id="ARBA00023136"/>
    </source>
</evidence>
<dbReference type="InterPro" id="IPR053335">
    <property type="entry name" value="Fatty_acid_desaturase_CarF"/>
</dbReference>
<comment type="subcellular location">
    <subcellularLocation>
        <location evidence="1">Membrane</location>
        <topology evidence="1">Multi-pass membrane protein</topology>
    </subcellularLocation>
</comment>
<protein>
    <recommendedName>
        <fullName evidence="7">Lipid desaturase domain-containing protein</fullName>
    </recommendedName>
</protein>
<gene>
    <name evidence="8" type="primary">Nfu_g_1_008628</name>
</gene>
<dbReference type="GO" id="GO:0016020">
    <property type="term" value="C:membrane"/>
    <property type="evidence" value="ECO:0007669"/>
    <property type="project" value="UniProtKB-SubCell"/>
</dbReference>
<evidence type="ECO:0000256" key="3">
    <source>
        <dbReference type="ARBA" id="ARBA00022692"/>
    </source>
</evidence>
<dbReference type="InterPro" id="IPR019547">
    <property type="entry name" value="Lipid_desat"/>
</dbReference>
<reference evidence="8" key="2">
    <citation type="submission" date="2016-06" db="EMBL/GenBank/DDBJ databases">
        <title>The genome of a short-lived fish provides insights into sex chromosome evolution and the genetic control of aging.</title>
        <authorList>
            <person name="Reichwald K."/>
            <person name="Felder M."/>
            <person name="Petzold A."/>
            <person name="Koch P."/>
            <person name="Groth M."/>
            <person name="Platzer M."/>
        </authorList>
    </citation>
    <scope>NUCLEOTIDE SEQUENCE</scope>
    <source>
        <tissue evidence="8">Brain</tissue>
    </source>
</reference>
<evidence type="ECO:0000259" key="7">
    <source>
        <dbReference type="Pfam" id="PF10520"/>
    </source>
</evidence>
<feature type="transmembrane region" description="Helical" evidence="6">
    <location>
        <begin position="89"/>
        <end position="111"/>
    </location>
</feature>
<evidence type="ECO:0000256" key="2">
    <source>
        <dbReference type="ARBA" id="ARBA00007620"/>
    </source>
</evidence>
<dbReference type="Pfam" id="PF10520">
    <property type="entry name" value="Lipid_desat"/>
    <property type="match status" value="2"/>
</dbReference>
<dbReference type="GO" id="GO:0006631">
    <property type="term" value="P:fatty acid metabolic process"/>
    <property type="evidence" value="ECO:0007669"/>
    <property type="project" value="UniProtKB-UniPathway"/>
</dbReference>
<sequence>MAASLLSETDIRHRSMAEEDPNGNEHGAAARSAVPRWGPQHAGARQLARLYSPGKRLQEWVCVILCLFLFIINFSFLLLHFSIVHVYRIILGIVLGIVTADFASGIVHWGADTWGSVDIPVIGKSPKPDGSTETSAFGHLPLFLSFPKLPNPVCDIPGWCNYPLDQLGFWRRMERLIQHLTGEKPRSDDMAWAKKTDE</sequence>